<evidence type="ECO:0000313" key="5">
    <source>
        <dbReference type="EMBL" id="SDH07482.1"/>
    </source>
</evidence>
<dbReference type="InterPro" id="IPR029058">
    <property type="entry name" value="AB_hydrolase_fold"/>
</dbReference>
<keyword evidence="1" id="KW-0378">Hydrolase</keyword>
<dbReference type="GO" id="GO:0004177">
    <property type="term" value="F:aminopeptidase activity"/>
    <property type="evidence" value="ECO:0007669"/>
    <property type="project" value="UniProtKB-KW"/>
</dbReference>
<dbReference type="STRING" id="178355.SAMN04488062_10446"/>
<gene>
    <name evidence="5" type="ORF">SAMN04488062_10446</name>
</gene>
<evidence type="ECO:0000313" key="6">
    <source>
        <dbReference type="Proteomes" id="UP000199274"/>
    </source>
</evidence>
<dbReference type="RefSeq" id="WP_091256183.1">
    <property type="nucleotide sequence ID" value="NZ_FNDB01000004.1"/>
</dbReference>
<evidence type="ECO:0000256" key="1">
    <source>
        <dbReference type="ARBA" id="ARBA00022801"/>
    </source>
</evidence>
<dbReference type="SUPFAM" id="SSF53474">
    <property type="entry name" value="alpha/beta-Hydrolases"/>
    <property type="match status" value="1"/>
</dbReference>
<evidence type="ECO:0000259" key="3">
    <source>
        <dbReference type="Pfam" id="PF00326"/>
    </source>
</evidence>
<dbReference type="Pfam" id="PF00326">
    <property type="entry name" value="Peptidase_S9"/>
    <property type="match status" value="1"/>
</dbReference>
<dbReference type="PANTHER" id="PTHR42776">
    <property type="entry name" value="SERINE PEPTIDASE S9 FAMILY MEMBER"/>
    <property type="match status" value="1"/>
</dbReference>
<dbReference type="EMBL" id="FNDB01000004">
    <property type="protein sequence ID" value="SDH07482.1"/>
    <property type="molecule type" value="Genomic_DNA"/>
</dbReference>
<keyword evidence="5" id="KW-0645">Protease</keyword>
<organism evidence="5 6">
    <name type="scientific">Flavobacterium omnivorum</name>
    <dbReference type="NCBI Taxonomy" id="178355"/>
    <lineage>
        <taxon>Bacteria</taxon>
        <taxon>Pseudomonadati</taxon>
        <taxon>Bacteroidota</taxon>
        <taxon>Flavobacteriia</taxon>
        <taxon>Flavobacteriales</taxon>
        <taxon>Flavobacteriaceae</taxon>
        <taxon>Flavobacterium</taxon>
    </lineage>
</organism>
<dbReference type="AlphaFoldDB" id="A0A1G7ZFF6"/>
<dbReference type="SUPFAM" id="SSF82171">
    <property type="entry name" value="DPP6 N-terminal domain-like"/>
    <property type="match status" value="1"/>
</dbReference>
<dbReference type="Gene3D" id="2.120.10.30">
    <property type="entry name" value="TolB, C-terminal domain"/>
    <property type="match status" value="2"/>
</dbReference>
<keyword evidence="5" id="KW-0031">Aminopeptidase</keyword>
<keyword evidence="6" id="KW-1185">Reference proteome</keyword>
<feature type="domain" description="Dipeptidylpeptidase IV N-terminal" evidence="4">
    <location>
        <begin position="373"/>
        <end position="444"/>
    </location>
</feature>
<evidence type="ECO:0000259" key="4">
    <source>
        <dbReference type="Pfam" id="PF00930"/>
    </source>
</evidence>
<dbReference type="InterPro" id="IPR011042">
    <property type="entry name" value="6-blade_b-propeller_TolB-like"/>
</dbReference>
<dbReference type="InterPro" id="IPR001375">
    <property type="entry name" value="Peptidase_S9_cat"/>
</dbReference>
<reference evidence="6" key="1">
    <citation type="submission" date="2016-10" db="EMBL/GenBank/DDBJ databases">
        <authorList>
            <person name="Varghese N."/>
            <person name="Submissions S."/>
        </authorList>
    </citation>
    <scope>NUCLEOTIDE SEQUENCE [LARGE SCALE GENOMIC DNA]</scope>
    <source>
        <strain evidence="6">CGMCC 1.2747</strain>
    </source>
</reference>
<feature type="domain" description="Peptidase S9 prolyl oligopeptidase catalytic" evidence="3">
    <location>
        <begin position="708"/>
        <end position="879"/>
    </location>
</feature>
<name>A0A1G7ZFF6_9FLAO</name>
<keyword evidence="2" id="KW-0472">Membrane</keyword>
<sequence length="892" mass="102228">MVHDQQSHSGQSSIRKRIYSPLFLVFLFILPVLGCPLWGQSGQKKQLTAEDYPLWGQLSMDKIAPNEEWVSYTMSYTEDRDTLFVRNVANHTSYSFPAGDKSAFTKDIFFVCQSKDTVQIVNLETGKKEILAGVSAYCYSFQNNLVLLLLASAENKRSLIIRSPSGKTLAEISDVIQYSLSPNGNHLVYTTSRKNGNAVSIINLATLKMATLITKATAANDYNHFTWHKDSKAVTFYSQSKMNLIDGLWLYTIANTKLWQLDPSNESSFPTTATIVDNPRYKMIISDDLEKVFFSIKEKTIPIAEKTNSKVEIWNANDKWIYPEEQQYGKFEEQPKITLWQPKNGHVTRITSTELPSIMLSGNQQYAFLSNPKSYEPQFDFQGPRDYYIQNLNTFENKLFLSKQSSFYQDIIPSPNGKYIAYFRDQDWWVYDIKHNTHTNLTIKTGVSFSGKVHALESDSVFGCPAWSKEDKEIILYDEFDIWAIKADGSNCTRLTQGRESKISFRLADNPKKGKWNLLLDGIQLDALNLENDLLLRAEGDDGKTGYFKWTKGIGVQPLRYTDSFINGLNYEAEKQKLFCVEQRFDLPPRILSIDNSSEAAKIVFQSNAQQQNYYWGKSELILFQNSKKENLKGILYYPAHYDPQKKYPLIVSIYEMQSKELHWYTKPTLFNESGFNQTVFTTHDYFVFLPDIMHEDENVGPSTLDCVTSATLKVIDSGLINPDKIALMGHSFGGYETAFIANLSPLFATAIASGAILDLTSYYLTVGWNTTKPDMWRFASEELRMGHKTPFANRSDFDRNAPLTSIEKLKIPLLLWSGKQDTQVDWRQSVEYYLALRRLGKKNSMLLYPKENHILSNPINQKDLSERVLQWLDYYLKDDTTAAWITNGIEK</sequence>
<dbReference type="Pfam" id="PF00930">
    <property type="entry name" value="DPPIV_N"/>
    <property type="match status" value="1"/>
</dbReference>
<dbReference type="Proteomes" id="UP000199274">
    <property type="component" value="Unassembled WGS sequence"/>
</dbReference>
<feature type="transmembrane region" description="Helical" evidence="2">
    <location>
        <begin position="21"/>
        <end position="39"/>
    </location>
</feature>
<dbReference type="GO" id="GO:0006508">
    <property type="term" value="P:proteolysis"/>
    <property type="evidence" value="ECO:0007669"/>
    <property type="project" value="InterPro"/>
</dbReference>
<accession>A0A1G7ZFF6</accession>
<protein>
    <submittedName>
        <fullName evidence="5">Dipeptidyl aminopeptidase/acylaminoacyl peptidase</fullName>
    </submittedName>
</protein>
<dbReference type="InterPro" id="IPR002469">
    <property type="entry name" value="Peptidase_S9B_N"/>
</dbReference>
<proteinExistence type="predicted"/>
<evidence type="ECO:0000256" key="2">
    <source>
        <dbReference type="SAM" id="Phobius"/>
    </source>
</evidence>
<dbReference type="OrthoDB" id="9812921at2"/>
<keyword evidence="2" id="KW-1133">Transmembrane helix</keyword>
<dbReference type="GO" id="GO:0004252">
    <property type="term" value="F:serine-type endopeptidase activity"/>
    <property type="evidence" value="ECO:0007669"/>
    <property type="project" value="TreeGrafter"/>
</dbReference>
<dbReference type="PANTHER" id="PTHR42776:SF27">
    <property type="entry name" value="DIPEPTIDYL PEPTIDASE FAMILY MEMBER 6"/>
    <property type="match status" value="1"/>
</dbReference>
<dbReference type="Gene3D" id="3.40.50.1820">
    <property type="entry name" value="alpha/beta hydrolase"/>
    <property type="match status" value="1"/>
</dbReference>
<keyword evidence="2" id="KW-0812">Transmembrane</keyword>